<comment type="subcellular location">
    <subcellularLocation>
        <location evidence="1 8">Membrane</location>
        <topology evidence="1 8">Multi-pass membrane protein</topology>
    </subcellularLocation>
</comment>
<keyword evidence="5 8" id="KW-1133">Transmembrane helix</keyword>
<dbReference type="Pfam" id="PF03547">
    <property type="entry name" value="Mem_trans"/>
    <property type="match status" value="2"/>
</dbReference>
<dbReference type="RefSeq" id="XP_044385259.1">
    <property type="nucleotide sequence ID" value="XM_044529324.1"/>
</dbReference>
<feature type="transmembrane region" description="Helical" evidence="8">
    <location>
        <begin position="312"/>
        <end position="328"/>
    </location>
</feature>
<dbReference type="GeneID" id="123107337"/>
<evidence type="ECO:0000313" key="10">
    <source>
        <dbReference type="EnsemblPlants" id="TraesCS5A02G285700.1"/>
    </source>
</evidence>
<dbReference type="Gramene" id="TraesCS5A03G0700700.1">
    <property type="protein sequence ID" value="TraesCS5A03G0700700.1.CDS"/>
    <property type="gene ID" value="TraesCS5A03G0700700"/>
</dbReference>
<keyword evidence="11" id="KW-1185">Reference proteome</keyword>
<dbReference type="PANTHER" id="PTHR31752:SF58">
    <property type="entry name" value="AUXIN EFFLUX CARRIER COMPONENT"/>
    <property type="match status" value="1"/>
</dbReference>
<comment type="function">
    <text evidence="8">May act as a component of the auxin efflux carrier.</text>
</comment>
<dbReference type="OrthoDB" id="2133778at2759"/>
<sequence>MIGWGDVYKVVSAMAPLYFALGLGYASVRWWKFFTRDQCDAVNRLVIYFALPFFAFDFNAHAGTFAASYRVLAADAVAKLVVVLAVAGWVASCRWRQWSCAPKAPAARPARPGGGRGPSYSWCITGYSLGTLNNGLLVGVPLLDAMYGKWARDIVVQLSVVQAVVWLPLLLVVFEARQAWLEVTSAPAPDGAREEGDQAVPGSDDVDRPAAAGDGRKTAATGWAFWARLLRTVGLKVVGNPNVYASLLGVLWSSVANRWHLEMPGIIDGSISIMSRTGLGIGMFNMGLFIGLQDKLVVCGPGLTSLGMAMRFVAAPAATMIGALLLGLRGDLLRVAILQAALPQSIGTFIFAREYDLHANILSTAVIVGTLASLPVLATYYVVLGLM</sequence>
<comment type="similarity">
    <text evidence="2 8">Belongs to the auxin efflux carrier (TC 2.A.69.1) family.</text>
</comment>
<dbReference type="Gramene" id="TraesRN5A0100713200.1">
    <property type="protein sequence ID" value="TraesRN5A0100713200.1"/>
    <property type="gene ID" value="TraesRN5A0100713200"/>
</dbReference>
<evidence type="ECO:0000313" key="11">
    <source>
        <dbReference type="Proteomes" id="UP000019116"/>
    </source>
</evidence>
<keyword evidence="7 8" id="KW-0927">Auxin signaling pathway</keyword>
<evidence type="ECO:0000256" key="3">
    <source>
        <dbReference type="ARBA" id="ARBA00022448"/>
    </source>
</evidence>
<evidence type="ECO:0000256" key="2">
    <source>
        <dbReference type="ARBA" id="ARBA00009177"/>
    </source>
</evidence>
<dbReference type="NCBIfam" id="TIGR00946">
    <property type="entry name" value="2a69"/>
    <property type="match status" value="1"/>
</dbReference>
<dbReference type="GO" id="GO:0009734">
    <property type="term" value="P:auxin-activated signaling pathway"/>
    <property type="evidence" value="ECO:0007669"/>
    <property type="project" value="UniProtKB-UniRule"/>
</dbReference>
<dbReference type="SMR" id="A0A3B6KII0"/>
<feature type="transmembrane region" description="Helical" evidence="8">
    <location>
        <begin position="154"/>
        <end position="174"/>
    </location>
</feature>
<reference evidence="10" key="1">
    <citation type="submission" date="2018-08" db="EMBL/GenBank/DDBJ databases">
        <authorList>
            <person name="Rossello M."/>
        </authorList>
    </citation>
    <scope>NUCLEOTIDE SEQUENCE [LARGE SCALE GENOMIC DNA]</scope>
    <source>
        <strain evidence="10">cv. Chinese Spring</strain>
    </source>
</reference>
<dbReference type="Gramene" id="TraesLDM5A03G02696470.1">
    <property type="protein sequence ID" value="TraesLDM5A03G02696470.1"/>
    <property type="gene ID" value="TraesLDM5A03G02696470"/>
</dbReference>
<dbReference type="GO" id="GO:0010315">
    <property type="term" value="P:auxin export across the plasma membrane"/>
    <property type="evidence" value="ECO:0000318"/>
    <property type="project" value="GO_Central"/>
</dbReference>
<dbReference type="Gramene" id="TraesWEE_scaffold_005811_01G000300.1">
    <property type="protein sequence ID" value="TraesWEE_scaffold_005811_01G000300.1"/>
    <property type="gene ID" value="TraesWEE_scaffold_005811_01G000300"/>
</dbReference>
<feature type="transmembrane region" description="Helical" evidence="8">
    <location>
        <begin position="71"/>
        <end position="91"/>
    </location>
</feature>
<reference evidence="10" key="2">
    <citation type="submission" date="2018-10" db="UniProtKB">
        <authorList>
            <consortium name="EnsemblPlants"/>
        </authorList>
    </citation>
    <scope>IDENTIFICATION</scope>
</reference>
<dbReference type="OMA" id="VHIMSRA"/>
<feature type="transmembrane region" description="Helical" evidence="8">
    <location>
        <begin position="15"/>
        <end position="33"/>
    </location>
</feature>
<evidence type="ECO:0000256" key="8">
    <source>
        <dbReference type="RuleBase" id="RU362108"/>
    </source>
</evidence>
<dbReference type="AlphaFoldDB" id="A0A3B6KII0"/>
<evidence type="ECO:0000256" key="9">
    <source>
        <dbReference type="SAM" id="MobiDB-lite"/>
    </source>
</evidence>
<proteinExistence type="inferred from homology"/>
<dbReference type="Gramene" id="TraesCLE_scaffold_069228_01G000300.1">
    <property type="protein sequence ID" value="TraesCLE_scaffold_069228_01G000300.1"/>
    <property type="gene ID" value="TraesCLE_scaffold_069228_01G000300"/>
</dbReference>
<dbReference type="KEGG" id="taes:123107337"/>
<evidence type="ECO:0000256" key="6">
    <source>
        <dbReference type="ARBA" id="ARBA00023136"/>
    </source>
</evidence>
<feature type="transmembrane region" description="Helical" evidence="8">
    <location>
        <begin position="45"/>
        <end position="65"/>
    </location>
</feature>
<dbReference type="Proteomes" id="UP000019116">
    <property type="component" value="Chromosome 5A"/>
</dbReference>
<dbReference type="GO" id="GO:0005886">
    <property type="term" value="C:plasma membrane"/>
    <property type="evidence" value="ECO:0000318"/>
    <property type="project" value="GO_Central"/>
</dbReference>
<keyword evidence="4 8" id="KW-0812">Transmembrane</keyword>
<protein>
    <recommendedName>
        <fullName evidence="8">Auxin efflux carrier component</fullName>
    </recommendedName>
</protein>
<dbReference type="Gramene" id="TraesLAC5A03G02647480.1">
    <property type="protein sequence ID" value="TraesLAC5A03G02647480.1"/>
    <property type="gene ID" value="TraesLAC5A03G02647480"/>
</dbReference>
<dbReference type="InterPro" id="IPR014024">
    <property type="entry name" value="Auxin_eff_plant"/>
</dbReference>
<dbReference type="GO" id="GO:0010329">
    <property type="term" value="F:auxin efflux transmembrane transporter activity"/>
    <property type="evidence" value="ECO:0000318"/>
    <property type="project" value="GO_Central"/>
</dbReference>
<dbReference type="GO" id="GO:0009926">
    <property type="term" value="P:auxin polar transport"/>
    <property type="evidence" value="ECO:0000318"/>
    <property type="project" value="GO_Central"/>
</dbReference>
<feature type="transmembrane region" description="Helical" evidence="8">
    <location>
        <begin position="335"/>
        <end position="355"/>
    </location>
</feature>
<gene>
    <name evidence="10" type="primary">LOC123107337</name>
</gene>
<keyword evidence="6 8" id="KW-0472">Membrane</keyword>
<dbReference type="Gramene" id="TraesARI5A03G02736160.1">
    <property type="protein sequence ID" value="TraesARI5A03G02736160.1"/>
    <property type="gene ID" value="TraesARI5A03G02736160"/>
</dbReference>
<evidence type="ECO:0000256" key="4">
    <source>
        <dbReference type="ARBA" id="ARBA00022692"/>
    </source>
</evidence>
<dbReference type="Gramene" id="TraesKAR5A01G0297280.1">
    <property type="protein sequence ID" value="cds.TraesKAR5A01G0297280.1"/>
    <property type="gene ID" value="TraesKAR5A01G0297280"/>
</dbReference>
<dbReference type="Gramene" id="TraesMAC5A03G02691840.1">
    <property type="protein sequence ID" value="TraesMAC5A03G02691840.1"/>
    <property type="gene ID" value="TraesMAC5A03G02691840"/>
</dbReference>
<dbReference type="EnsemblPlants" id="TraesCS5A02G285700.1">
    <property type="protein sequence ID" value="TraesCS5A02G285700.1"/>
    <property type="gene ID" value="TraesCS5A02G285700"/>
</dbReference>
<dbReference type="Gramene" id="TraesJUL5A03G02713570.1">
    <property type="protein sequence ID" value="TraesJUL5A03G02713570.1"/>
    <property type="gene ID" value="TraesJUL5A03G02713570"/>
</dbReference>
<feature type="region of interest" description="Disordered" evidence="9">
    <location>
        <begin position="187"/>
        <end position="215"/>
    </location>
</feature>
<dbReference type="Gramene" id="TraesSTA5A03G02684430.1">
    <property type="protein sequence ID" value="TraesSTA5A03G02684430.1"/>
    <property type="gene ID" value="TraesSTA5A03G02684430"/>
</dbReference>
<keyword evidence="3 8" id="KW-0813">Transport</keyword>
<dbReference type="InterPro" id="IPR051107">
    <property type="entry name" value="Auxin_Efflux_Carrier"/>
</dbReference>
<evidence type="ECO:0000256" key="7">
    <source>
        <dbReference type="ARBA" id="ARBA00023294"/>
    </source>
</evidence>
<dbReference type="GO" id="GO:0005783">
    <property type="term" value="C:endoplasmic reticulum"/>
    <property type="evidence" value="ECO:0000318"/>
    <property type="project" value="GO_Central"/>
</dbReference>
<name>A0A3B6KII0_WHEAT</name>
<evidence type="ECO:0000256" key="1">
    <source>
        <dbReference type="ARBA" id="ARBA00004141"/>
    </source>
</evidence>
<dbReference type="Gramene" id="TraesCAD_scaffold_040161_01G000300.1">
    <property type="protein sequence ID" value="TraesCAD_scaffold_040161_01G000300.1"/>
    <property type="gene ID" value="TraesCAD_scaffold_040161_01G000300"/>
</dbReference>
<dbReference type="PANTHER" id="PTHR31752">
    <property type="entry name" value="AUXIN EFFLUX CARRIER COMPONENT 1B-RELATED"/>
    <property type="match status" value="1"/>
</dbReference>
<dbReference type="Gramene" id="TraesJAG5A03G02694820.1">
    <property type="protein sequence ID" value="TraesJAG5A03G02694820.1"/>
    <property type="gene ID" value="TraesJAG5A03G02694820"/>
</dbReference>
<comment type="caution">
    <text evidence="8">Lacks conserved residue(s) required for the propagation of feature annotation.</text>
</comment>
<dbReference type="Gramene" id="TraesPARA_EIv1.0_1561050.1">
    <property type="protein sequence ID" value="TraesPARA_EIv1.0_1561050.1.CDS"/>
    <property type="gene ID" value="TraesPARA_EIv1.0_1561050"/>
</dbReference>
<dbReference type="Gramene" id="TraesROB_scaffold_018905_01G000300.1">
    <property type="protein sequence ID" value="TraesROB_scaffold_018905_01G000300.1"/>
    <property type="gene ID" value="TraesROB_scaffold_018905_01G000300"/>
</dbReference>
<accession>A0A3B6KII0</accession>
<dbReference type="InterPro" id="IPR004776">
    <property type="entry name" value="Mem_transp_PIN-like"/>
</dbReference>
<feature type="transmembrane region" description="Helical" evidence="8">
    <location>
        <begin position="273"/>
        <end position="292"/>
    </location>
</feature>
<organism evidence="10">
    <name type="scientific">Triticum aestivum</name>
    <name type="common">Wheat</name>
    <dbReference type="NCBI Taxonomy" id="4565"/>
    <lineage>
        <taxon>Eukaryota</taxon>
        <taxon>Viridiplantae</taxon>
        <taxon>Streptophyta</taxon>
        <taxon>Embryophyta</taxon>
        <taxon>Tracheophyta</taxon>
        <taxon>Spermatophyta</taxon>
        <taxon>Magnoliopsida</taxon>
        <taxon>Liliopsida</taxon>
        <taxon>Poales</taxon>
        <taxon>Poaceae</taxon>
        <taxon>BOP clade</taxon>
        <taxon>Pooideae</taxon>
        <taxon>Triticodae</taxon>
        <taxon>Triticeae</taxon>
        <taxon>Triticinae</taxon>
        <taxon>Triticum</taxon>
    </lineage>
</organism>
<evidence type="ECO:0000256" key="5">
    <source>
        <dbReference type="ARBA" id="ARBA00022989"/>
    </source>
</evidence>
<dbReference type="Gramene" id="TraesCS5A02G285700.1">
    <property type="protein sequence ID" value="TraesCS5A02G285700.1"/>
    <property type="gene ID" value="TraesCS5A02G285700"/>
</dbReference>
<feature type="transmembrane region" description="Helical" evidence="8">
    <location>
        <begin position="361"/>
        <end position="383"/>
    </location>
</feature>
<dbReference type="Gramene" id="TraesSYM5A03G02723160.1">
    <property type="protein sequence ID" value="TraesSYM5A03G02723160.1"/>
    <property type="gene ID" value="TraesSYM5A03G02723160"/>
</dbReference>